<dbReference type="EMBL" id="JPLY01000004">
    <property type="protein sequence ID" value="KFC20833.1"/>
    <property type="molecule type" value="Genomic_DNA"/>
</dbReference>
<gene>
    <name evidence="1" type="ORF">IO89_11360</name>
</gene>
<evidence type="ECO:0000313" key="1">
    <source>
        <dbReference type="EMBL" id="KFC20833.1"/>
    </source>
</evidence>
<comment type="caution">
    <text evidence="1">The sequence shown here is derived from an EMBL/GenBank/DDBJ whole genome shotgun (WGS) entry which is preliminary data.</text>
</comment>
<organism evidence="1 2">
    <name type="scientific">Epilithonimonas lactis</name>
    <dbReference type="NCBI Taxonomy" id="421072"/>
    <lineage>
        <taxon>Bacteria</taxon>
        <taxon>Pseudomonadati</taxon>
        <taxon>Bacteroidota</taxon>
        <taxon>Flavobacteriia</taxon>
        <taxon>Flavobacteriales</taxon>
        <taxon>Weeksellaceae</taxon>
        <taxon>Chryseobacterium group</taxon>
        <taxon>Epilithonimonas</taxon>
    </lineage>
</organism>
<dbReference type="RefSeq" id="WP_034976403.1">
    <property type="nucleotide sequence ID" value="NZ_FOFI01000001.1"/>
</dbReference>
<dbReference type="eggNOG" id="ENOG5032Z6C">
    <property type="taxonomic scope" value="Bacteria"/>
</dbReference>
<protein>
    <submittedName>
        <fullName evidence="1">Uncharacterized protein</fullName>
    </submittedName>
</protein>
<keyword evidence="2" id="KW-1185">Reference proteome</keyword>
<evidence type="ECO:0000313" key="2">
    <source>
        <dbReference type="Proteomes" id="UP000028623"/>
    </source>
</evidence>
<proteinExistence type="predicted"/>
<dbReference type="AlphaFoldDB" id="A0A085BED8"/>
<accession>A0A085BED8</accession>
<dbReference type="STRING" id="421072.SAMN04488097_0146"/>
<name>A0A085BED8_9FLAO</name>
<dbReference type="Proteomes" id="UP000028623">
    <property type="component" value="Unassembled WGS sequence"/>
</dbReference>
<dbReference type="OrthoDB" id="674183at2"/>
<reference evidence="1 2" key="1">
    <citation type="submission" date="2014-07" db="EMBL/GenBank/DDBJ databases">
        <title>Epilithonimonas lactis LMG 22401 Genome.</title>
        <authorList>
            <person name="Pipes S.E."/>
            <person name="Stropko S.J."/>
        </authorList>
    </citation>
    <scope>NUCLEOTIDE SEQUENCE [LARGE SCALE GENOMIC DNA]</scope>
    <source>
        <strain evidence="1 2">LMG 24401</strain>
    </source>
</reference>
<sequence length="131" mass="15536">MSETIVKPKIDEEILRQLQSETIEEKQVILHCCYKSEFFLEEKIRIWSSTYLIDRNSDHISKLIHFENISLFPTWTDVPHGKEYWFTLVFAGLPKDCKVFDFIELIPQNNGFFEEGIVRNGSDVYKIKLDM</sequence>